<dbReference type="EMBL" id="JAOZEW010000001">
    <property type="protein sequence ID" value="MCV9926291.1"/>
    <property type="molecule type" value="Genomic_DNA"/>
</dbReference>
<sequence>MVNLNLNGISNTVNENNFLNVSVNLNRKKEKQTIEPVVPGLIELATFKDRKTTLGGPEIELIDKIKDDIIVYLFIQKNKEHSAWNLIAPVIVERGSGKTYQYHYNYFALEGTGGGLSNTSSILYHLKKHSEKGFQVLIAPKITNNLLMNGFEYADSGIKLSDLLEDSIDLHNYRKDSFEWIYKQYQELITKHRLEE</sequence>
<name>A0A9X3BXD0_9FLAO</name>
<evidence type="ECO:0000313" key="2">
    <source>
        <dbReference type="Proteomes" id="UP001151079"/>
    </source>
</evidence>
<dbReference type="AlphaFoldDB" id="A0A9X3BXD0"/>
<organism evidence="1 2">
    <name type="scientific">Flavobacterium shii</name>
    <dbReference type="NCBI Taxonomy" id="2987687"/>
    <lineage>
        <taxon>Bacteria</taxon>
        <taxon>Pseudomonadati</taxon>
        <taxon>Bacteroidota</taxon>
        <taxon>Flavobacteriia</taxon>
        <taxon>Flavobacteriales</taxon>
        <taxon>Flavobacteriaceae</taxon>
        <taxon>Flavobacterium</taxon>
    </lineage>
</organism>
<keyword evidence="2" id="KW-1185">Reference proteome</keyword>
<reference evidence="1" key="1">
    <citation type="submission" date="2022-10" db="EMBL/GenBank/DDBJ databases">
        <title>Two novel species of Flavobacterium.</title>
        <authorList>
            <person name="Liu Q."/>
            <person name="Xin Y.-H."/>
        </authorList>
    </citation>
    <scope>NUCLEOTIDE SEQUENCE</scope>
    <source>
        <strain evidence="1">LS1R49</strain>
    </source>
</reference>
<proteinExistence type="predicted"/>
<dbReference type="RefSeq" id="WP_264204491.1">
    <property type="nucleotide sequence ID" value="NZ_JAOZEW010000001.1"/>
</dbReference>
<comment type="caution">
    <text evidence="1">The sequence shown here is derived from an EMBL/GenBank/DDBJ whole genome shotgun (WGS) entry which is preliminary data.</text>
</comment>
<accession>A0A9X3BXD0</accession>
<gene>
    <name evidence="1" type="ORF">OIU83_01395</name>
</gene>
<evidence type="ECO:0000313" key="1">
    <source>
        <dbReference type="EMBL" id="MCV9926291.1"/>
    </source>
</evidence>
<dbReference type="Proteomes" id="UP001151079">
    <property type="component" value="Unassembled WGS sequence"/>
</dbReference>
<protein>
    <submittedName>
        <fullName evidence="1">Uncharacterized protein</fullName>
    </submittedName>
</protein>